<reference evidence="2" key="3">
    <citation type="submission" date="2018-08" db="UniProtKB">
        <authorList>
            <consortium name="EnsemblPlants"/>
        </authorList>
    </citation>
    <scope>IDENTIFICATION</scope>
    <source>
        <strain evidence="2">Yugu1</strain>
    </source>
</reference>
<dbReference type="STRING" id="4555.K3XYJ5"/>
<evidence type="ECO:0000313" key="2">
    <source>
        <dbReference type="EnsemblPlants" id="KQL09479"/>
    </source>
</evidence>
<proteinExistence type="predicted"/>
<evidence type="ECO:0000313" key="1">
    <source>
        <dbReference type="EMBL" id="RCV20364.1"/>
    </source>
</evidence>
<dbReference type="KEGG" id="sita:101784573"/>
<organism evidence="1">
    <name type="scientific">Setaria italica</name>
    <name type="common">Foxtail millet</name>
    <name type="synonym">Panicum italicum</name>
    <dbReference type="NCBI Taxonomy" id="4555"/>
    <lineage>
        <taxon>Eukaryota</taxon>
        <taxon>Viridiplantae</taxon>
        <taxon>Streptophyta</taxon>
        <taxon>Embryophyta</taxon>
        <taxon>Tracheophyta</taxon>
        <taxon>Spermatophyta</taxon>
        <taxon>Magnoliopsida</taxon>
        <taxon>Liliopsida</taxon>
        <taxon>Poales</taxon>
        <taxon>Poaceae</taxon>
        <taxon>PACMAD clade</taxon>
        <taxon>Panicoideae</taxon>
        <taxon>Panicodae</taxon>
        <taxon>Paniceae</taxon>
        <taxon>Cenchrinae</taxon>
        <taxon>Setaria</taxon>
    </lineage>
</organism>
<dbReference type="AlphaFoldDB" id="K3XYJ5"/>
<protein>
    <recommendedName>
        <fullName evidence="4">Calcineurin-like phosphoesterase domain-containing protein</fullName>
    </recommendedName>
</protein>
<dbReference type="SUPFAM" id="SSF56300">
    <property type="entry name" value="Metallo-dependent phosphatases"/>
    <property type="match status" value="1"/>
</dbReference>
<evidence type="ECO:0008006" key="4">
    <source>
        <dbReference type="Google" id="ProtNLM"/>
    </source>
</evidence>
<dbReference type="EMBL" id="AGNK02002219">
    <property type="status" value="NOT_ANNOTATED_CDS"/>
    <property type="molecule type" value="Genomic_DNA"/>
</dbReference>
<dbReference type="RefSeq" id="XP_004964667.1">
    <property type="nucleotide sequence ID" value="XM_004964610.3"/>
</dbReference>
<dbReference type="Proteomes" id="UP000004995">
    <property type="component" value="Unassembled WGS sequence"/>
</dbReference>
<accession>K3XYJ5</accession>
<gene>
    <name evidence="2" type="primary">LOC101784573</name>
    <name evidence="1" type="ORF">SETIT_4G050100v2</name>
</gene>
<evidence type="ECO:0000313" key="3">
    <source>
        <dbReference type="Proteomes" id="UP000004995"/>
    </source>
</evidence>
<dbReference type="HOGENOM" id="CLU_089116_0_0_1"/>
<dbReference type="OMA" id="MYFQALN"/>
<dbReference type="eggNOG" id="KOG1823">
    <property type="taxonomic scope" value="Eukaryota"/>
</dbReference>
<dbReference type="OrthoDB" id="411211at2759"/>
<keyword evidence="3" id="KW-1185">Reference proteome</keyword>
<reference evidence="1 3" key="1">
    <citation type="journal article" date="2012" name="Nat. Biotechnol.">
        <title>Reference genome sequence of the model plant Setaria.</title>
        <authorList>
            <person name="Bennetzen J.L."/>
            <person name="Schmutz J."/>
            <person name="Wang H."/>
            <person name="Percifield R."/>
            <person name="Hawkins J."/>
            <person name="Pontaroli A.C."/>
            <person name="Estep M."/>
            <person name="Feng L."/>
            <person name="Vaughn J.N."/>
            <person name="Grimwood J."/>
            <person name="Jenkins J."/>
            <person name="Barry K."/>
            <person name="Lindquist E."/>
            <person name="Hellsten U."/>
            <person name="Deshpande S."/>
            <person name="Wang X."/>
            <person name="Wu X."/>
            <person name="Mitros T."/>
            <person name="Triplett J."/>
            <person name="Yang X."/>
            <person name="Ye C.Y."/>
            <person name="Mauro-Herrera M."/>
            <person name="Wang L."/>
            <person name="Li P."/>
            <person name="Sharma M."/>
            <person name="Sharma R."/>
            <person name="Ronald P.C."/>
            <person name="Panaud O."/>
            <person name="Kellogg E.A."/>
            <person name="Brutnell T.P."/>
            <person name="Doust A.N."/>
            <person name="Tuskan G.A."/>
            <person name="Rokhsar D."/>
            <person name="Devos K.M."/>
        </authorList>
    </citation>
    <scope>NUCLEOTIDE SEQUENCE [LARGE SCALE GENOMIC DNA]</scope>
    <source>
        <strain evidence="3">cv. Yugu1</strain>
        <strain evidence="1">Yugu1</strain>
    </source>
</reference>
<sequence length="299" mass="32769">MEGEAVGNRGRQLPWRRTVAVQAALCLALYAAFSIGEPQLFPRGGEGGGVDALGQGARGGGGVAFLSVAGGARATADQARLLRQMEAVAKVYEVKFVLDIAQSRENDPLWQNGSMYFQALNIPWYSTTSSHGRILGNFLKKVSMSHDQVLDVIALDTGVLQEPLHDGKISTSYREQTKWLERSLALTSGNWKVVVGYDPLVVCNEAEAPEIMKFYEPFQRIFAKYEVDAYISTGGFCGYFHRDNSMLHIGHPRPGGDHTTVDGFFLHRVTPLEMESVLINVEGKVVQRSVAHQHGTGAM</sequence>
<reference evidence="1" key="2">
    <citation type="submission" date="2015-07" db="EMBL/GenBank/DDBJ databases">
        <authorList>
            <person name="Noorani M."/>
        </authorList>
    </citation>
    <scope>NUCLEOTIDE SEQUENCE</scope>
    <source>
        <strain evidence="1">Yugu1</strain>
    </source>
</reference>
<dbReference type="Gene3D" id="3.60.21.10">
    <property type="match status" value="1"/>
</dbReference>
<dbReference type="EnsemblPlants" id="KQL09479">
    <property type="protein sequence ID" value="KQL09479"/>
    <property type="gene ID" value="SETIT_007003mg"/>
</dbReference>
<name>K3XYJ5_SETIT</name>
<dbReference type="InterPro" id="IPR029052">
    <property type="entry name" value="Metallo-depent_PP-like"/>
</dbReference>
<dbReference type="EMBL" id="CM003531">
    <property type="protein sequence ID" value="RCV20364.1"/>
    <property type="molecule type" value="Genomic_DNA"/>
</dbReference>
<dbReference type="Gramene" id="KQL09479">
    <property type="protein sequence ID" value="KQL09479"/>
    <property type="gene ID" value="SETIT_007003mg"/>
</dbReference>
<dbReference type="GeneID" id="101784573"/>